<gene>
    <name evidence="6" type="primary">rsxB</name>
    <name evidence="6" type="ORF">FEMY_16080</name>
    <name evidence="7" type="ORF">JZL65_04490</name>
</gene>
<dbReference type="PANTHER" id="PTHR43687:SF1">
    <property type="entry name" value="FERREDOXIN III"/>
    <property type="match status" value="1"/>
</dbReference>
<keyword evidence="2" id="KW-0479">Metal-binding</keyword>
<evidence type="ECO:0000256" key="4">
    <source>
        <dbReference type="ARBA" id="ARBA00023014"/>
    </source>
</evidence>
<feature type="domain" description="4Fe-4S ferredoxin-type" evidence="5">
    <location>
        <begin position="40"/>
        <end position="69"/>
    </location>
</feature>
<sequence>MNPTLATRRQIALIDETRCIGCFKCVRACPEQAIVGAARWMHTILHALCTGCENCLPPCPENCITFLPAAPLHDSRPTPTVV</sequence>
<dbReference type="InterPro" id="IPR017900">
    <property type="entry name" value="4Fe4S_Fe_S_CS"/>
</dbReference>
<keyword evidence="1" id="KW-0004">4Fe-4S</keyword>
<dbReference type="NCBIfam" id="TIGR01944">
    <property type="entry name" value="rnfB"/>
    <property type="match status" value="1"/>
</dbReference>
<dbReference type="Proteomes" id="UP000075653">
    <property type="component" value="Unassembled WGS sequence"/>
</dbReference>
<keyword evidence="4" id="KW-0411">Iron-sulfur</keyword>
<dbReference type="AlphaFoldDB" id="A0A859A7M9"/>
<dbReference type="PROSITE" id="PS51379">
    <property type="entry name" value="4FE4S_FER_2"/>
    <property type="match status" value="2"/>
</dbReference>
<dbReference type="OrthoDB" id="9789936at2"/>
<dbReference type="SUPFAM" id="SSF54862">
    <property type="entry name" value="4Fe-4S ferredoxins"/>
    <property type="match status" value="1"/>
</dbReference>
<reference evidence="7" key="2">
    <citation type="submission" date="2021-02" db="EMBL/GenBank/DDBJ databases">
        <title>Comparative genomics of Ferrovum myxofaciens strains, predominant extremophile bacteria forming large biofilm stalactites in acid mine ecosystems.</title>
        <authorList>
            <person name="Burkartova K."/>
            <person name="Ridl J."/>
            <person name="Pajer P."/>
            <person name="Falteisek L."/>
        </authorList>
    </citation>
    <scope>NUCLEOTIDE SEQUENCE</scope>
    <source>
        <strain evidence="7">MI1III</strain>
    </source>
</reference>
<dbReference type="InterPro" id="IPR010207">
    <property type="entry name" value="Elect_transpt_cplx_RnfB/RsxB"/>
</dbReference>
<dbReference type="GO" id="GO:0009055">
    <property type="term" value="F:electron transfer activity"/>
    <property type="evidence" value="ECO:0007669"/>
    <property type="project" value="InterPro"/>
</dbReference>
<protein>
    <submittedName>
        <fullName evidence="6">Electron transport complex subunit RsxB</fullName>
    </submittedName>
    <submittedName>
        <fullName evidence="7">RnfABCDGE type electron transport complex subunit B</fullName>
    </submittedName>
</protein>
<evidence type="ECO:0000313" key="7">
    <source>
        <dbReference type="EMBL" id="QWY78340.1"/>
    </source>
</evidence>
<feature type="domain" description="4Fe-4S ferredoxin-type" evidence="5">
    <location>
        <begin position="10"/>
        <end position="39"/>
    </location>
</feature>
<dbReference type="GO" id="GO:0046872">
    <property type="term" value="F:metal ion binding"/>
    <property type="evidence" value="ECO:0007669"/>
    <property type="project" value="UniProtKB-KW"/>
</dbReference>
<dbReference type="GO" id="GO:0051539">
    <property type="term" value="F:4 iron, 4 sulfur cluster binding"/>
    <property type="evidence" value="ECO:0007669"/>
    <property type="project" value="UniProtKB-KW"/>
</dbReference>
<evidence type="ECO:0000259" key="5">
    <source>
        <dbReference type="PROSITE" id="PS51379"/>
    </source>
</evidence>
<organism evidence="6 8">
    <name type="scientific">Ferrovum myxofaciens</name>
    <dbReference type="NCBI Taxonomy" id="416213"/>
    <lineage>
        <taxon>Bacteria</taxon>
        <taxon>Pseudomonadati</taxon>
        <taxon>Pseudomonadota</taxon>
        <taxon>Betaproteobacteria</taxon>
        <taxon>Ferrovales</taxon>
        <taxon>Ferrovaceae</taxon>
        <taxon>Ferrovum</taxon>
    </lineage>
</organism>
<dbReference type="PANTHER" id="PTHR43687">
    <property type="entry name" value="ADENYLYLSULFATE REDUCTASE, BETA SUBUNIT"/>
    <property type="match status" value="1"/>
</dbReference>
<name>A0A859A7M9_9PROT</name>
<dbReference type="Pfam" id="PF14697">
    <property type="entry name" value="Fer4_21"/>
    <property type="match status" value="1"/>
</dbReference>
<keyword evidence="8" id="KW-1185">Reference proteome</keyword>
<accession>A0A149VXC8</accession>
<evidence type="ECO:0000256" key="2">
    <source>
        <dbReference type="ARBA" id="ARBA00022723"/>
    </source>
</evidence>
<dbReference type="EMBL" id="CP071137">
    <property type="protein sequence ID" value="QWY78340.1"/>
    <property type="molecule type" value="Genomic_DNA"/>
</dbReference>
<dbReference type="PROSITE" id="PS00198">
    <property type="entry name" value="4FE4S_FER_1"/>
    <property type="match status" value="2"/>
</dbReference>
<dbReference type="EMBL" id="LRRD01000034">
    <property type="protein sequence ID" value="KXW57846.1"/>
    <property type="molecule type" value="Genomic_DNA"/>
</dbReference>
<evidence type="ECO:0000256" key="1">
    <source>
        <dbReference type="ARBA" id="ARBA00022485"/>
    </source>
</evidence>
<keyword evidence="3" id="KW-0408">Iron</keyword>
<accession>A0A859A7M9</accession>
<dbReference type="Proteomes" id="UP000683551">
    <property type="component" value="Chromosome"/>
</dbReference>
<evidence type="ECO:0000313" key="6">
    <source>
        <dbReference type="EMBL" id="KXW57846.1"/>
    </source>
</evidence>
<dbReference type="RefSeq" id="WP_031595160.1">
    <property type="nucleotide sequence ID" value="NZ_CP053675.1"/>
</dbReference>
<dbReference type="GeneID" id="301709086"/>
<dbReference type="InterPro" id="IPR050572">
    <property type="entry name" value="Fe-S_Ferredoxin"/>
</dbReference>
<dbReference type="Gene3D" id="3.30.70.20">
    <property type="match status" value="1"/>
</dbReference>
<reference evidence="6 8" key="1">
    <citation type="submission" date="2016-01" db="EMBL/GenBank/DDBJ databases">
        <title>Genome sequence of the acidophilic iron oxidising Ferrovum strain Z-31.</title>
        <authorList>
            <person name="Poehlein A."/>
            <person name="Ullrich S.R."/>
            <person name="Schloemann M."/>
            <person name="Muehling M."/>
            <person name="Daniel R."/>
        </authorList>
    </citation>
    <scope>NUCLEOTIDE SEQUENCE [LARGE SCALE GENOMIC DNA]</scope>
    <source>
        <strain evidence="6 8">Z-31</strain>
    </source>
</reference>
<dbReference type="InterPro" id="IPR017896">
    <property type="entry name" value="4Fe4S_Fe-S-bd"/>
</dbReference>
<evidence type="ECO:0000313" key="8">
    <source>
        <dbReference type="Proteomes" id="UP000075653"/>
    </source>
</evidence>
<evidence type="ECO:0000256" key="3">
    <source>
        <dbReference type="ARBA" id="ARBA00023004"/>
    </source>
</evidence>
<proteinExistence type="predicted"/>